<sequence length="97" mass="11352">MEKKITRISLLADEDIKKWWEDYADHNHRQEKLREAVKIGIEVLEGKKGIVSTEKQELYDAIETLLRQGIIPQSMPKKKADIALLRQNRQSILNSIR</sequence>
<dbReference type="RefSeq" id="WP_146811445.1">
    <property type="nucleotide sequence ID" value="NZ_BJXX01000159.1"/>
</dbReference>
<comment type="caution">
    <text evidence="1">The sequence shown here is derived from an EMBL/GenBank/DDBJ whole genome shotgun (WGS) entry which is preliminary data.</text>
</comment>
<gene>
    <name evidence="1" type="ORF">ADA01nite_34000</name>
</gene>
<reference evidence="1 2" key="1">
    <citation type="submission" date="2019-07" db="EMBL/GenBank/DDBJ databases">
        <title>Whole genome shotgun sequence of Aneurinibacillus danicus NBRC 102444.</title>
        <authorList>
            <person name="Hosoyama A."/>
            <person name="Uohara A."/>
            <person name="Ohji S."/>
            <person name="Ichikawa N."/>
        </authorList>
    </citation>
    <scope>NUCLEOTIDE SEQUENCE [LARGE SCALE GENOMIC DNA]</scope>
    <source>
        <strain evidence="1 2">NBRC 102444</strain>
    </source>
</reference>
<name>A0A511VAJ0_9BACL</name>
<keyword evidence="2" id="KW-1185">Reference proteome</keyword>
<proteinExistence type="predicted"/>
<evidence type="ECO:0000313" key="2">
    <source>
        <dbReference type="Proteomes" id="UP000321157"/>
    </source>
</evidence>
<accession>A0A511VAJ0</accession>
<organism evidence="1 2">
    <name type="scientific">Aneurinibacillus danicus</name>
    <dbReference type="NCBI Taxonomy" id="267746"/>
    <lineage>
        <taxon>Bacteria</taxon>
        <taxon>Bacillati</taxon>
        <taxon>Bacillota</taxon>
        <taxon>Bacilli</taxon>
        <taxon>Bacillales</taxon>
        <taxon>Paenibacillaceae</taxon>
        <taxon>Aneurinibacillus group</taxon>
        <taxon>Aneurinibacillus</taxon>
    </lineage>
</organism>
<dbReference type="AlphaFoldDB" id="A0A511VAJ0"/>
<protein>
    <submittedName>
        <fullName evidence="1">Uncharacterized protein</fullName>
    </submittedName>
</protein>
<evidence type="ECO:0000313" key="1">
    <source>
        <dbReference type="EMBL" id="GEN35940.1"/>
    </source>
</evidence>
<dbReference type="Proteomes" id="UP000321157">
    <property type="component" value="Unassembled WGS sequence"/>
</dbReference>
<dbReference type="EMBL" id="BJXX01000159">
    <property type="protein sequence ID" value="GEN35940.1"/>
    <property type="molecule type" value="Genomic_DNA"/>
</dbReference>